<name>A0ACC3BNN6_PYRYE</name>
<keyword evidence="2" id="KW-1185">Reference proteome</keyword>
<gene>
    <name evidence="1" type="ORF">I4F81_001699</name>
</gene>
<evidence type="ECO:0000313" key="2">
    <source>
        <dbReference type="Proteomes" id="UP000798662"/>
    </source>
</evidence>
<accession>A0ACC3BNN6</accession>
<dbReference type="Proteomes" id="UP000798662">
    <property type="component" value="Chromosome 1"/>
</dbReference>
<organism evidence="1 2">
    <name type="scientific">Pyropia yezoensis</name>
    <name type="common">Susabi-nori</name>
    <name type="synonym">Porphyra yezoensis</name>
    <dbReference type="NCBI Taxonomy" id="2788"/>
    <lineage>
        <taxon>Eukaryota</taxon>
        <taxon>Rhodophyta</taxon>
        <taxon>Bangiophyceae</taxon>
        <taxon>Bangiales</taxon>
        <taxon>Bangiaceae</taxon>
        <taxon>Pyropia</taxon>
    </lineage>
</organism>
<sequence length="244" mass="25909">MACFVGVGGAVAGVGHRGRALLGARRADCRLPSRRVSAAGSVRLSTRMVAAEATLSMTPEAVTLLSFLRAHKSLFSPGVGYNATSSALMRKNDTGKSAVPAEELDTNAYFLPGKPVGEALLAHWDEVLEAGRASLSASLPGVSPDSDVGKVLYYDVLMLLRIISYGVLVQNVNFLHENNMAMLVALYDVRWHGGATAFFLHLLRCWRGGTWPCVQTCAFLAEVTDAQVDTPSATPSDLAPTSSV</sequence>
<comment type="caution">
    <text evidence="1">The sequence shown here is derived from an EMBL/GenBank/DDBJ whole genome shotgun (WGS) entry which is preliminary data.</text>
</comment>
<proteinExistence type="predicted"/>
<evidence type="ECO:0000313" key="1">
    <source>
        <dbReference type="EMBL" id="KAK1859101.1"/>
    </source>
</evidence>
<protein>
    <submittedName>
        <fullName evidence="1">Uncharacterized protein</fullName>
    </submittedName>
</protein>
<dbReference type="EMBL" id="CM020618">
    <property type="protein sequence ID" value="KAK1859101.1"/>
    <property type="molecule type" value="Genomic_DNA"/>
</dbReference>
<reference evidence="1" key="1">
    <citation type="submission" date="2019-11" db="EMBL/GenBank/DDBJ databases">
        <title>Nori genome reveals adaptations in red seaweeds to the harsh intertidal environment.</title>
        <authorList>
            <person name="Wang D."/>
            <person name="Mao Y."/>
        </authorList>
    </citation>
    <scope>NUCLEOTIDE SEQUENCE</scope>
    <source>
        <tissue evidence="1">Gametophyte</tissue>
    </source>
</reference>